<evidence type="ECO:0000313" key="9">
    <source>
        <dbReference type="EMBL" id="KAJ1915987.1"/>
    </source>
</evidence>
<dbReference type="GO" id="GO:0005886">
    <property type="term" value="C:plasma membrane"/>
    <property type="evidence" value="ECO:0007669"/>
    <property type="project" value="TreeGrafter"/>
</dbReference>
<comment type="caution">
    <text evidence="9">The sequence shown here is derived from an EMBL/GenBank/DDBJ whole genome shotgun (WGS) entry which is preliminary data.</text>
</comment>
<feature type="transmembrane region" description="Helical" evidence="7">
    <location>
        <begin position="340"/>
        <end position="360"/>
    </location>
</feature>
<dbReference type="Proteomes" id="UP001150569">
    <property type="component" value="Unassembled WGS sequence"/>
</dbReference>
<protein>
    <submittedName>
        <fullName evidence="9">Uncharacterized protein</fullName>
    </submittedName>
</protein>
<evidence type="ECO:0000256" key="4">
    <source>
        <dbReference type="ARBA" id="ARBA00022989"/>
    </source>
</evidence>
<proteinExistence type="inferred from homology"/>
<feature type="region of interest" description="Disordered" evidence="6">
    <location>
        <begin position="1"/>
        <end position="21"/>
    </location>
</feature>
<evidence type="ECO:0000256" key="6">
    <source>
        <dbReference type="SAM" id="MobiDB-lite"/>
    </source>
</evidence>
<dbReference type="Pfam" id="PF03649">
    <property type="entry name" value="UPF0014"/>
    <property type="match status" value="1"/>
</dbReference>
<feature type="transmembrane region" description="Helical" evidence="7">
    <location>
        <begin position="274"/>
        <end position="297"/>
    </location>
</feature>
<feature type="transmembrane region" description="Helical" evidence="7">
    <location>
        <begin position="154"/>
        <end position="176"/>
    </location>
</feature>
<evidence type="ECO:0000256" key="3">
    <source>
        <dbReference type="ARBA" id="ARBA00022692"/>
    </source>
</evidence>
<reference evidence="9" key="1">
    <citation type="submission" date="2022-07" db="EMBL/GenBank/DDBJ databases">
        <title>Phylogenomic reconstructions and comparative analyses of Kickxellomycotina fungi.</title>
        <authorList>
            <person name="Reynolds N.K."/>
            <person name="Stajich J.E."/>
            <person name="Barry K."/>
            <person name="Grigoriev I.V."/>
            <person name="Crous P."/>
            <person name="Smith M.E."/>
        </authorList>
    </citation>
    <scope>NUCLEOTIDE SEQUENCE</scope>
    <source>
        <strain evidence="9">RSA 861</strain>
    </source>
</reference>
<feature type="transmembrane region" description="Helical" evidence="7">
    <location>
        <begin position="240"/>
        <end position="262"/>
    </location>
</feature>
<keyword evidence="5 7" id="KW-0472">Membrane</keyword>
<dbReference type="InterPro" id="IPR000515">
    <property type="entry name" value="MetI-like"/>
</dbReference>
<organism evidence="9 10">
    <name type="scientific">Tieghemiomyces parasiticus</name>
    <dbReference type="NCBI Taxonomy" id="78921"/>
    <lineage>
        <taxon>Eukaryota</taxon>
        <taxon>Fungi</taxon>
        <taxon>Fungi incertae sedis</taxon>
        <taxon>Zoopagomycota</taxon>
        <taxon>Kickxellomycotina</taxon>
        <taxon>Dimargaritomycetes</taxon>
        <taxon>Dimargaritales</taxon>
        <taxon>Dimargaritaceae</taxon>
        <taxon>Tieghemiomyces</taxon>
    </lineage>
</organism>
<gene>
    <name evidence="9" type="ORF">IWQ60_008255</name>
</gene>
<evidence type="ECO:0000313" key="10">
    <source>
        <dbReference type="Proteomes" id="UP001150569"/>
    </source>
</evidence>
<evidence type="ECO:0000256" key="1">
    <source>
        <dbReference type="ARBA" id="ARBA00004141"/>
    </source>
</evidence>
<feature type="signal peptide" evidence="8">
    <location>
        <begin position="1"/>
        <end position="43"/>
    </location>
</feature>
<feature type="transmembrane region" description="Helical" evidence="7">
    <location>
        <begin position="372"/>
        <end position="396"/>
    </location>
</feature>
<dbReference type="CDD" id="cd06261">
    <property type="entry name" value="TM_PBP2"/>
    <property type="match status" value="1"/>
</dbReference>
<dbReference type="AlphaFoldDB" id="A0A9W8DNG1"/>
<name>A0A9W8DNG1_9FUNG</name>
<comment type="similarity">
    <text evidence="2">Belongs to the UPF0014 family.</text>
</comment>
<dbReference type="EMBL" id="JANBPT010000603">
    <property type="protein sequence ID" value="KAJ1915987.1"/>
    <property type="molecule type" value="Genomic_DNA"/>
</dbReference>
<keyword evidence="3 7" id="KW-0812">Transmembrane</keyword>
<dbReference type="OrthoDB" id="432685at2759"/>
<dbReference type="PANTHER" id="PTHR30028:SF0">
    <property type="entry name" value="PROTEIN ALUMINUM SENSITIVE 3"/>
    <property type="match status" value="1"/>
</dbReference>
<sequence>MSECVGAPQPGRPGGKGRLTSSPRSAALLVALLLVFVAQPRNAVSARRTEVDPLAQRHPLTLPRDSYHPSAAICNCQPPSAPPPVVWPQSTEPWWEHMPPHDPGMGADSVLLYLDDPADFSLHRRGLTAFPTDTKINSGDDKDDGGTRTGPLGWYNVLVASALIFVDGLISIIMGLQLEDTLFISAARCLVQLTAMGYLLEFIFATRNPVLVFLMASFLILMATYETVFSKCKRRHANMFFTVIMSFALSTMLVASLGGLYALNSSPFWYPYKFIPTLGMLLANGMTGTALGLNACLTSVSEHKERVETYLAMGATRWEAVRPVAVEALRSAMLPTLNNMSIMGLISIPGMMTGQILGGVPVSDAVKYQQIIAFMIAASTALASLGAVLVCLHTVVDQGHRLRLDRIYPSGSLLMRERRGLKQATRFIFGARSGSSSSSSGDEICTAEYNHSRRVAGCKTPPLAANDGAEEASVWTRIRATAKSTAYLPVRGARSLASSTNRLVRSIRGTADQSETGTPDERTRLIA</sequence>
<dbReference type="PANTHER" id="PTHR30028">
    <property type="entry name" value="UPF0014 INNER MEMBRANE PROTEIN YBBM-RELATED"/>
    <property type="match status" value="1"/>
</dbReference>
<keyword evidence="10" id="KW-1185">Reference proteome</keyword>
<evidence type="ECO:0000256" key="7">
    <source>
        <dbReference type="SAM" id="Phobius"/>
    </source>
</evidence>
<feature type="region of interest" description="Disordered" evidence="6">
    <location>
        <begin position="507"/>
        <end position="527"/>
    </location>
</feature>
<keyword evidence="4 7" id="KW-1133">Transmembrane helix</keyword>
<evidence type="ECO:0000256" key="2">
    <source>
        <dbReference type="ARBA" id="ARBA00005268"/>
    </source>
</evidence>
<feature type="transmembrane region" description="Helical" evidence="7">
    <location>
        <begin position="210"/>
        <end position="228"/>
    </location>
</feature>
<comment type="subcellular location">
    <subcellularLocation>
        <location evidence="1">Membrane</location>
        <topology evidence="1">Multi-pass membrane protein</topology>
    </subcellularLocation>
</comment>
<feature type="chain" id="PRO_5040754038" evidence="8">
    <location>
        <begin position="44"/>
        <end position="527"/>
    </location>
</feature>
<evidence type="ECO:0000256" key="8">
    <source>
        <dbReference type="SAM" id="SignalP"/>
    </source>
</evidence>
<dbReference type="GO" id="GO:0055085">
    <property type="term" value="P:transmembrane transport"/>
    <property type="evidence" value="ECO:0007669"/>
    <property type="project" value="InterPro"/>
</dbReference>
<keyword evidence="8" id="KW-0732">Signal</keyword>
<accession>A0A9W8DNG1</accession>
<evidence type="ECO:0000256" key="5">
    <source>
        <dbReference type="ARBA" id="ARBA00023136"/>
    </source>
</evidence>
<dbReference type="InterPro" id="IPR005226">
    <property type="entry name" value="UPF0014_fam"/>
</dbReference>